<evidence type="ECO:0000256" key="4">
    <source>
        <dbReference type="ARBA" id="ARBA00022679"/>
    </source>
</evidence>
<dbReference type="InterPro" id="IPR004358">
    <property type="entry name" value="Sig_transdc_His_kin-like_C"/>
</dbReference>
<name>A0A558D523_9GAMM</name>
<dbReference type="EC" id="2.7.13.3" evidence="2"/>
<evidence type="ECO:0000256" key="6">
    <source>
        <dbReference type="ARBA" id="ARBA00022777"/>
    </source>
</evidence>
<dbReference type="Gene3D" id="3.30.450.40">
    <property type="match status" value="1"/>
</dbReference>
<dbReference type="PROSITE" id="PS50109">
    <property type="entry name" value="HIS_KIN"/>
    <property type="match status" value="1"/>
</dbReference>
<dbReference type="AlphaFoldDB" id="A0A558D523"/>
<dbReference type="Gene3D" id="3.30.565.10">
    <property type="entry name" value="Histidine kinase-like ATPase, C-terminal domain"/>
    <property type="match status" value="1"/>
</dbReference>
<keyword evidence="7" id="KW-0067">ATP-binding</keyword>
<reference evidence="11 12" key="1">
    <citation type="submission" date="2019-07" db="EMBL/GenBank/DDBJ databases">
        <title>The pathways for chlorine oxyanion respiration interact through the shared metabolite chlorate.</title>
        <authorList>
            <person name="Barnum T.P."/>
            <person name="Cheng Y."/>
            <person name="Hill K.A."/>
            <person name="Lucas L.N."/>
            <person name="Carlson H.K."/>
            <person name="Coates J.D."/>
        </authorList>
    </citation>
    <scope>NUCLEOTIDE SEQUENCE [LARGE SCALE GENOMIC DNA]</scope>
    <source>
        <strain evidence="11">BK-3</strain>
    </source>
</reference>
<dbReference type="InterPro" id="IPR003594">
    <property type="entry name" value="HATPase_dom"/>
</dbReference>
<dbReference type="NCBIfam" id="TIGR02916">
    <property type="entry name" value="PEP_his_kin"/>
    <property type="match status" value="1"/>
</dbReference>
<dbReference type="SUPFAM" id="SSF55874">
    <property type="entry name" value="ATPase domain of HSP90 chaperone/DNA topoisomerase II/histidine kinase"/>
    <property type="match status" value="1"/>
</dbReference>
<evidence type="ECO:0000256" key="9">
    <source>
        <dbReference type="SAM" id="Phobius"/>
    </source>
</evidence>
<dbReference type="PRINTS" id="PR00344">
    <property type="entry name" value="BCTRLSENSOR"/>
</dbReference>
<dbReference type="GO" id="GO:0005524">
    <property type="term" value="F:ATP binding"/>
    <property type="evidence" value="ECO:0007669"/>
    <property type="project" value="UniProtKB-KW"/>
</dbReference>
<dbReference type="CDD" id="cd00082">
    <property type="entry name" value="HisKA"/>
    <property type="match status" value="1"/>
</dbReference>
<evidence type="ECO:0000256" key="5">
    <source>
        <dbReference type="ARBA" id="ARBA00022741"/>
    </source>
</evidence>
<dbReference type="InterPro" id="IPR014265">
    <property type="entry name" value="XrtA/PrsK"/>
</dbReference>
<keyword evidence="5" id="KW-0547">Nucleotide-binding</keyword>
<dbReference type="InterPro" id="IPR029016">
    <property type="entry name" value="GAF-like_dom_sf"/>
</dbReference>
<dbReference type="EMBL" id="VMRY01000026">
    <property type="protein sequence ID" value="TVT56117.1"/>
    <property type="molecule type" value="Genomic_DNA"/>
</dbReference>
<dbReference type="PANTHER" id="PTHR43065">
    <property type="entry name" value="SENSOR HISTIDINE KINASE"/>
    <property type="match status" value="1"/>
</dbReference>
<evidence type="ECO:0000256" key="8">
    <source>
        <dbReference type="ARBA" id="ARBA00023012"/>
    </source>
</evidence>
<dbReference type="InterPro" id="IPR036890">
    <property type="entry name" value="HATPase_C_sf"/>
</dbReference>
<keyword evidence="3" id="KW-0597">Phosphoprotein</keyword>
<protein>
    <recommendedName>
        <fullName evidence="2">histidine kinase</fullName>
        <ecNumber evidence="2">2.7.13.3</ecNumber>
    </recommendedName>
</protein>
<feature type="domain" description="Histidine kinase" evidence="10">
    <location>
        <begin position="481"/>
        <end position="685"/>
    </location>
</feature>
<keyword evidence="4 11" id="KW-0808">Transferase</keyword>
<dbReference type="Proteomes" id="UP000317355">
    <property type="component" value="Unassembled WGS sequence"/>
</dbReference>
<feature type="transmembrane region" description="Helical" evidence="9">
    <location>
        <begin position="266"/>
        <end position="286"/>
    </location>
</feature>
<dbReference type="SMART" id="SM00387">
    <property type="entry name" value="HATPase_c"/>
    <property type="match status" value="1"/>
</dbReference>
<dbReference type="PANTHER" id="PTHR43065:SF10">
    <property type="entry name" value="PEROXIDE STRESS-ACTIVATED HISTIDINE KINASE MAK3"/>
    <property type="match status" value="1"/>
</dbReference>
<feature type="transmembrane region" description="Helical" evidence="9">
    <location>
        <begin position="135"/>
        <end position="154"/>
    </location>
</feature>
<dbReference type="InterPro" id="IPR005467">
    <property type="entry name" value="His_kinase_dom"/>
</dbReference>
<sequence>MNVGFASYLFAFVAYLALTGLLVTSWRGRSLGRLLILASAFSSLWALSSALAAIALITWPGFLQILEFSRDGFWCLFLLKSVQTNSNQSLSGRLRLTPARMYYLFLLIAGAVTVINPLFSALTETTSRVSREATLGIWVLFNIIALLLLEQLFRNSTQNQRWAIKHLCIGIGCIFAYDFFMFADALLFKQLNPALWNARGIVNALMVPLIAISVARNPKWSLDIYVSRNVVFQSVTLIGAGVYLLVMASAGYYIRFYGGSWGSTLQIAFFSGTGALLLIILFSGTIRAKIRVLLSKHFFNYKYDYREEWLRFTNTLSDSDDIVPIRAIRALSALVNSTGGALWIKEEKSDYFFNSCLNMPEPTSTLIAKDDSLATFLQQNLWIVDLEEYKRNPDLYEGFTPPLWLKSIENAWLVVPLLFKADLLGFIVILRSQSQKSINWEDRDLLKMAGQQIASHLAQHISEKALTHAQQFEAFNRLSAYVIHDLKNILAQQSLIVSNAEKHKHKPEFVDDVINTVKNSVERMTRLMEQMKSGIRGNSTQVINLFALLSDINSAHSTRKPSPSLGTPPEEPIFVRADKEQLSTVFGHIIQNAQDATPGDGHVIIHLEHKSGYALVSIEDNGSGMDQSFIKDRLFKPFDSTKGLTGMGIGVFESREYIRSIGGDIKVESTPGEGSIFSISLPETTSEE</sequence>
<feature type="transmembrane region" description="Helical" evidence="9">
    <location>
        <begin position="35"/>
        <end position="59"/>
    </location>
</feature>
<organism evidence="11 12">
    <name type="scientific">Sedimenticola thiotaurini</name>
    <dbReference type="NCBI Taxonomy" id="1543721"/>
    <lineage>
        <taxon>Bacteria</taxon>
        <taxon>Pseudomonadati</taxon>
        <taxon>Pseudomonadota</taxon>
        <taxon>Gammaproteobacteria</taxon>
        <taxon>Chromatiales</taxon>
        <taxon>Sedimenticolaceae</taxon>
        <taxon>Sedimenticola</taxon>
    </lineage>
</organism>
<comment type="catalytic activity">
    <reaction evidence="1">
        <text>ATP + protein L-histidine = ADP + protein N-phospho-L-histidine.</text>
        <dbReference type="EC" id="2.7.13.3"/>
    </reaction>
</comment>
<feature type="transmembrane region" description="Helical" evidence="9">
    <location>
        <begin position="6"/>
        <end position="23"/>
    </location>
</feature>
<keyword evidence="9" id="KW-1133">Transmembrane helix</keyword>
<keyword evidence="8" id="KW-0902">Two-component regulatory system</keyword>
<dbReference type="InterPro" id="IPR036097">
    <property type="entry name" value="HisK_dim/P_sf"/>
</dbReference>
<gene>
    <name evidence="11" type="primary">prsK</name>
    <name evidence="11" type="ORF">FHK82_07540</name>
</gene>
<dbReference type="GO" id="GO:0000155">
    <property type="term" value="F:phosphorelay sensor kinase activity"/>
    <property type="evidence" value="ECO:0007669"/>
    <property type="project" value="InterPro"/>
</dbReference>
<feature type="transmembrane region" description="Helical" evidence="9">
    <location>
        <begin position="230"/>
        <end position="254"/>
    </location>
</feature>
<accession>A0A558D523</accession>
<comment type="caution">
    <text evidence="11">The sequence shown here is derived from an EMBL/GenBank/DDBJ whole genome shotgun (WGS) entry which is preliminary data.</text>
</comment>
<evidence type="ECO:0000256" key="7">
    <source>
        <dbReference type="ARBA" id="ARBA00022840"/>
    </source>
</evidence>
<evidence type="ECO:0000256" key="1">
    <source>
        <dbReference type="ARBA" id="ARBA00000085"/>
    </source>
</evidence>
<keyword evidence="6 11" id="KW-0418">Kinase</keyword>
<feature type="transmembrane region" description="Helical" evidence="9">
    <location>
        <begin position="102"/>
        <end position="123"/>
    </location>
</feature>
<evidence type="ECO:0000313" key="11">
    <source>
        <dbReference type="EMBL" id="TVT56117.1"/>
    </source>
</evidence>
<evidence type="ECO:0000313" key="12">
    <source>
        <dbReference type="Proteomes" id="UP000317355"/>
    </source>
</evidence>
<keyword evidence="9" id="KW-0812">Transmembrane</keyword>
<dbReference type="SUPFAM" id="SSF55781">
    <property type="entry name" value="GAF domain-like"/>
    <property type="match status" value="1"/>
</dbReference>
<dbReference type="SUPFAM" id="SSF47384">
    <property type="entry name" value="Homodimeric domain of signal transducing histidine kinase"/>
    <property type="match status" value="1"/>
</dbReference>
<proteinExistence type="predicted"/>
<dbReference type="InterPro" id="IPR003661">
    <property type="entry name" value="HisK_dim/P_dom"/>
</dbReference>
<feature type="transmembrane region" description="Helical" evidence="9">
    <location>
        <begin position="166"/>
        <end position="188"/>
    </location>
</feature>
<evidence type="ECO:0000256" key="3">
    <source>
        <dbReference type="ARBA" id="ARBA00022553"/>
    </source>
</evidence>
<evidence type="ECO:0000256" key="2">
    <source>
        <dbReference type="ARBA" id="ARBA00012438"/>
    </source>
</evidence>
<keyword evidence="9" id="KW-0472">Membrane</keyword>
<evidence type="ECO:0000259" key="10">
    <source>
        <dbReference type="PROSITE" id="PS50109"/>
    </source>
</evidence>
<dbReference type="Pfam" id="PF02518">
    <property type="entry name" value="HATPase_c"/>
    <property type="match status" value="1"/>
</dbReference>